<reference evidence="2" key="2">
    <citation type="journal article" date="2015" name="Data Brief">
        <title>Shoot transcriptome of the giant reed, Arundo donax.</title>
        <authorList>
            <person name="Barrero R.A."/>
            <person name="Guerrero F.D."/>
            <person name="Moolhuijzen P."/>
            <person name="Goolsby J.A."/>
            <person name="Tidwell J."/>
            <person name="Bellgard S.E."/>
            <person name="Bellgard M.I."/>
        </authorList>
    </citation>
    <scope>NUCLEOTIDE SEQUENCE</scope>
    <source>
        <tissue evidence="2">Shoot tissue taken approximately 20 cm above the soil surface</tissue>
    </source>
</reference>
<name>A0A0A9DRX6_ARUDO</name>
<reference evidence="2" key="1">
    <citation type="submission" date="2014-09" db="EMBL/GenBank/DDBJ databases">
        <authorList>
            <person name="Magalhaes I.L.F."/>
            <person name="Oliveira U."/>
            <person name="Santos F.R."/>
            <person name="Vidigal T.H.D.A."/>
            <person name="Brescovit A.D."/>
            <person name="Santos A.J."/>
        </authorList>
    </citation>
    <scope>NUCLEOTIDE SEQUENCE</scope>
    <source>
        <tissue evidence="2">Shoot tissue taken approximately 20 cm above the soil surface</tissue>
    </source>
</reference>
<evidence type="ECO:0000313" key="2">
    <source>
        <dbReference type="EMBL" id="JAD86507.1"/>
    </source>
</evidence>
<dbReference type="AlphaFoldDB" id="A0A0A9DRX6"/>
<sequence>MSEKYSIHHVPVHTKQQQSKEQIRLTSEEYSVARKKTVTKSQIQRSQVTY</sequence>
<proteinExistence type="predicted"/>
<evidence type="ECO:0000256" key="1">
    <source>
        <dbReference type="SAM" id="MobiDB-lite"/>
    </source>
</evidence>
<feature type="region of interest" description="Disordered" evidence="1">
    <location>
        <begin position="1"/>
        <end position="23"/>
    </location>
</feature>
<protein>
    <submittedName>
        <fullName evidence="2">Uncharacterized protein</fullName>
    </submittedName>
</protein>
<dbReference type="EMBL" id="GBRH01211388">
    <property type="protein sequence ID" value="JAD86507.1"/>
    <property type="molecule type" value="Transcribed_RNA"/>
</dbReference>
<accession>A0A0A9DRX6</accession>
<organism evidence="2">
    <name type="scientific">Arundo donax</name>
    <name type="common">Giant reed</name>
    <name type="synonym">Donax arundinaceus</name>
    <dbReference type="NCBI Taxonomy" id="35708"/>
    <lineage>
        <taxon>Eukaryota</taxon>
        <taxon>Viridiplantae</taxon>
        <taxon>Streptophyta</taxon>
        <taxon>Embryophyta</taxon>
        <taxon>Tracheophyta</taxon>
        <taxon>Spermatophyta</taxon>
        <taxon>Magnoliopsida</taxon>
        <taxon>Liliopsida</taxon>
        <taxon>Poales</taxon>
        <taxon>Poaceae</taxon>
        <taxon>PACMAD clade</taxon>
        <taxon>Arundinoideae</taxon>
        <taxon>Arundineae</taxon>
        <taxon>Arundo</taxon>
    </lineage>
</organism>